<keyword evidence="13" id="KW-1185">Reference proteome</keyword>
<reference evidence="12 13" key="1">
    <citation type="submission" date="2016-12" db="EMBL/GenBank/DDBJ databases">
        <title>The whole genome sequencing and assembly of Bacillus cohnii DSM 6307T strain.</title>
        <authorList>
            <person name="Lee Y.-J."/>
            <person name="Yi H."/>
            <person name="Bahn Y.-S."/>
            <person name="Kim J.F."/>
            <person name="Lee D.-W."/>
        </authorList>
    </citation>
    <scope>NUCLEOTIDE SEQUENCE [LARGE SCALE GENOMIC DNA]</scope>
    <source>
        <strain evidence="12 13">DSM 6307</strain>
    </source>
</reference>
<feature type="binding site" evidence="10">
    <location>
        <position position="176"/>
    </location>
    <ligand>
        <name>substrate</name>
    </ligand>
</feature>
<dbReference type="PANTHER" id="PTHR11067:SF9">
    <property type="entry name" value="INOSINE TRIPHOSPHATE PYROPHOSPHATASE"/>
    <property type="match status" value="1"/>
</dbReference>
<accession>A0A223KTV6</accession>
<feature type="binding site" evidence="10">
    <location>
        <position position="70"/>
    </location>
    <ligand>
        <name>Mg(2+)</name>
        <dbReference type="ChEBI" id="CHEBI:18420"/>
    </ligand>
</feature>
<evidence type="ECO:0000256" key="3">
    <source>
        <dbReference type="ARBA" id="ARBA00022723"/>
    </source>
</evidence>
<sequence>MKELIIATNNQGKVKEFSNIFSKVGYEVKSLKDFPNLEEVEETGTTFEENAILKAKSVATALSSIVIADDSGLEVDALQGEPGVYSARYAGLEKNDIANYEKVLQKLKDVPYQNRTARFVCALAIAKPDGTTFTVRGTCEGSITTEPAGDNGFGYDPIFFVPLHQKTMAQLTHEEKNNISHRGNAIKQLMEQWSSFKIEDE</sequence>
<evidence type="ECO:0000313" key="13">
    <source>
        <dbReference type="Proteomes" id="UP000215224"/>
    </source>
</evidence>
<dbReference type="EMBL" id="CP018866">
    <property type="protein sequence ID" value="AST92774.1"/>
    <property type="molecule type" value="Genomic_DNA"/>
</dbReference>
<dbReference type="GO" id="GO:0046872">
    <property type="term" value="F:metal ion binding"/>
    <property type="evidence" value="ECO:0007669"/>
    <property type="project" value="UniProtKB-KW"/>
</dbReference>
<dbReference type="RefSeq" id="WP_066420244.1">
    <property type="nucleotide sequence ID" value="NZ_CP018866.1"/>
</dbReference>
<feature type="binding site" evidence="10">
    <location>
        <position position="71"/>
    </location>
    <ligand>
        <name>substrate</name>
    </ligand>
</feature>
<keyword evidence="5 10" id="KW-0378">Hydrolase</keyword>
<dbReference type="Pfam" id="PF01725">
    <property type="entry name" value="Ham1p_like"/>
    <property type="match status" value="1"/>
</dbReference>
<dbReference type="NCBIfam" id="TIGR00042">
    <property type="entry name" value="RdgB/HAM1 family non-canonical purine NTP pyrophosphatase"/>
    <property type="match status" value="1"/>
</dbReference>
<feature type="binding site" evidence="10">
    <location>
        <begin position="8"/>
        <end position="13"/>
    </location>
    <ligand>
        <name>substrate</name>
    </ligand>
</feature>
<feature type="binding site" evidence="10">
    <location>
        <begin position="181"/>
        <end position="182"/>
    </location>
    <ligand>
        <name>substrate</name>
    </ligand>
</feature>
<evidence type="ECO:0000256" key="7">
    <source>
        <dbReference type="ARBA" id="ARBA00023080"/>
    </source>
</evidence>
<keyword evidence="7 10" id="KW-0546">Nucleotide metabolism</keyword>
<feature type="binding site" evidence="10">
    <location>
        <begin position="153"/>
        <end position="156"/>
    </location>
    <ligand>
        <name>substrate</name>
    </ligand>
</feature>
<dbReference type="Gene3D" id="3.90.950.10">
    <property type="match status" value="1"/>
</dbReference>
<evidence type="ECO:0000256" key="10">
    <source>
        <dbReference type="HAMAP-Rule" id="MF_01405"/>
    </source>
</evidence>
<dbReference type="GO" id="GO:0036222">
    <property type="term" value="F:XTP diphosphatase activity"/>
    <property type="evidence" value="ECO:0007669"/>
    <property type="project" value="UniProtKB-UniRule"/>
</dbReference>
<comment type="similarity">
    <text evidence="1 10 11">Belongs to the HAM1 NTPase family.</text>
</comment>
<dbReference type="InterPro" id="IPR029001">
    <property type="entry name" value="ITPase-like_fam"/>
</dbReference>
<evidence type="ECO:0000256" key="8">
    <source>
        <dbReference type="ARBA" id="ARBA00051875"/>
    </source>
</evidence>
<keyword evidence="3 10" id="KW-0479">Metal-binding</keyword>
<comment type="catalytic activity">
    <reaction evidence="8 10">
        <text>dITP + H2O = dIMP + diphosphate + H(+)</text>
        <dbReference type="Rhea" id="RHEA:28342"/>
        <dbReference type="ChEBI" id="CHEBI:15377"/>
        <dbReference type="ChEBI" id="CHEBI:15378"/>
        <dbReference type="ChEBI" id="CHEBI:33019"/>
        <dbReference type="ChEBI" id="CHEBI:61194"/>
        <dbReference type="ChEBI" id="CHEBI:61382"/>
        <dbReference type="EC" id="3.6.1.66"/>
    </reaction>
</comment>
<evidence type="ECO:0000256" key="6">
    <source>
        <dbReference type="ARBA" id="ARBA00022842"/>
    </source>
</evidence>
<dbReference type="PANTHER" id="PTHR11067">
    <property type="entry name" value="INOSINE TRIPHOSPHATE PYROPHOSPHATASE/HAM1 PROTEIN"/>
    <property type="match status" value="1"/>
</dbReference>
<dbReference type="InterPro" id="IPR020922">
    <property type="entry name" value="dITP/XTP_pyrophosphatase"/>
</dbReference>
<dbReference type="GO" id="GO:0036220">
    <property type="term" value="F:ITP diphosphatase activity"/>
    <property type="evidence" value="ECO:0007669"/>
    <property type="project" value="UniProtKB-UniRule"/>
</dbReference>
<proteinExistence type="inferred from homology"/>
<comment type="cofactor">
    <cofactor evidence="10">
        <name>Mg(2+)</name>
        <dbReference type="ChEBI" id="CHEBI:18420"/>
    </cofactor>
    <text evidence="10">Binds 1 Mg(2+) ion per subunit.</text>
</comment>
<evidence type="ECO:0000256" key="11">
    <source>
        <dbReference type="RuleBase" id="RU003781"/>
    </source>
</evidence>
<comment type="catalytic activity">
    <reaction evidence="9 10">
        <text>XTP + H2O = XMP + diphosphate + H(+)</text>
        <dbReference type="Rhea" id="RHEA:28610"/>
        <dbReference type="ChEBI" id="CHEBI:15377"/>
        <dbReference type="ChEBI" id="CHEBI:15378"/>
        <dbReference type="ChEBI" id="CHEBI:33019"/>
        <dbReference type="ChEBI" id="CHEBI:57464"/>
        <dbReference type="ChEBI" id="CHEBI:61314"/>
        <dbReference type="EC" id="3.6.1.66"/>
    </reaction>
</comment>
<dbReference type="GO" id="GO:0000166">
    <property type="term" value="F:nucleotide binding"/>
    <property type="evidence" value="ECO:0007669"/>
    <property type="project" value="UniProtKB-KW"/>
</dbReference>
<dbReference type="GO" id="GO:0035870">
    <property type="term" value="F:dITP diphosphatase activity"/>
    <property type="evidence" value="ECO:0007669"/>
    <property type="project" value="UniProtKB-UniRule"/>
</dbReference>
<protein>
    <recommendedName>
        <fullName evidence="10">dITP/XTP pyrophosphatase</fullName>
        <ecNumber evidence="10">3.6.1.66</ecNumber>
    </recommendedName>
    <alternativeName>
        <fullName evidence="10">Non-canonical purine NTP pyrophosphatase</fullName>
    </alternativeName>
    <alternativeName>
        <fullName evidence="10">Non-standard purine NTP pyrophosphatase</fullName>
    </alternativeName>
    <alternativeName>
        <fullName evidence="10">Nucleoside-triphosphate diphosphatase</fullName>
    </alternativeName>
    <alternativeName>
        <fullName evidence="10">Nucleoside-triphosphate pyrophosphatase</fullName>
        <shortName evidence="10">NTPase</shortName>
    </alternativeName>
</protein>
<dbReference type="EC" id="3.6.1.66" evidence="10"/>
<dbReference type="KEGG" id="bcoh:BC6307_16515"/>
<dbReference type="InterPro" id="IPR002637">
    <property type="entry name" value="RdgB/HAM1"/>
</dbReference>
<comment type="function">
    <text evidence="10">Pyrophosphatase that catalyzes the hydrolysis of nucleoside triphosphates to their monophosphate derivatives, with a high preference for the non-canonical purine nucleotides XTP (xanthosine triphosphate), dITP (deoxyinosine triphosphate) and ITP. Seems to function as a house-cleaning enzyme that removes non-canonical purine nucleotides from the nucleotide pool, thus preventing their incorporation into DNA/RNA and avoiding chromosomal lesions.</text>
</comment>
<comment type="subunit">
    <text evidence="2 10">Homodimer.</text>
</comment>
<organism evidence="12 13">
    <name type="scientific">Sutcliffiella cohnii</name>
    <dbReference type="NCBI Taxonomy" id="33932"/>
    <lineage>
        <taxon>Bacteria</taxon>
        <taxon>Bacillati</taxon>
        <taxon>Bacillota</taxon>
        <taxon>Bacilli</taxon>
        <taxon>Bacillales</taxon>
        <taxon>Bacillaceae</taxon>
        <taxon>Sutcliffiella</taxon>
    </lineage>
</organism>
<dbReference type="NCBIfam" id="NF011397">
    <property type="entry name" value="PRK14822.1"/>
    <property type="match status" value="1"/>
</dbReference>
<dbReference type="Proteomes" id="UP000215224">
    <property type="component" value="Chromosome"/>
</dbReference>
<dbReference type="HAMAP" id="MF_01405">
    <property type="entry name" value="Non_canon_purine_NTPase"/>
    <property type="match status" value="1"/>
</dbReference>
<dbReference type="SUPFAM" id="SSF52972">
    <property type="entry name" value="ITPase-like"/>
    <property type="match status" value="1"/>
</dbReference>
<dbReference type="STRING" id="1314751.GCA_001591425_04148"/>
<dbReference type="GO" id="GO:0005829">
    <property type="term" value="C:cytosol"/>
    <property type="evidence" value="ECO:0007669"/>
    <property type="project" value="TreeGrafter"/>
</dbReference>
<evidence type="ECO:0000256" key="2">
    <source>
        <dbReference type="ARBA" id="ARBA00011738"/>
    </source>
</evidence>
<evidence type="ECO:0000256" key="1">
    <source>
        <dbReference type="ARBA" id="ARBA00008023"/>
    </source>
</evidence>
<evidence type="ECO:0000256" key="4">
    <source>
        <dbReference type="ARBA" id="ARBA00022741"/>
    </source>
</evidence>
<feature type="active site" description="Proton acceptor" evidence="10">
    <location>
        <position position="70"/>
    </location>
</feature>
<dbReference type="CDD" id="cd00515">
    <property type="entry name" value="HAM1"/>
    <property type="match status" value="1"/>
</dbReference>
<dbReference type="GO" id="GO:0009146">
    <property type="term" value="P:purine nucleoside triphosphate catabolic process"/>
    <property type="evidence" value="ECO:0007669"/>
    <property type="project" value="UniProtKB-UniRule"/>
</dbReference>
<name>A0A223KTV6_9BACI</name>
<evidence type="ECO:0000256" key="5">
    <source>
        <dbReference type="ARBA" id="ARBA00022801"/>
    </source>
</evidence>
<dbReference type="FunFam" id="3.90.950.10:FF:000001">
    <property type="entry name" value="dITP/XTP pyrophosphatase"/>
    <property type="match status" value="1"/>
</dbReference>
<evidence type="ECO:0000256" key="9">
    <source>
        <dbReference type="ARBA" id="ARBA00052017"/>
    </source>
</evidence>
<keyword evidence="4 10" id="KW-0547">Nucleotide-binding</keyword>
<gene>
    <name evidence="12" type="ORF">BC6307_16515</name>
</gene>
<dbReference type="GO" id="GO:0017111">
    <property type="term" value="F:ribonucleoside triphosphate phosphatase activity"/>
    <property type="evidence" value="ECO:0007669"/>
    <property type="project" value="InterPro"/>
</dbReference>
<keyword evidence="6 10" id="KW-0460">Magnesium</keyword>
<feature type="binding site" evidence="10">
    <location>
        <position position="41"/>
    </location>
    <ligand>
        <name>Mg(2+)</name>
        <dbReference type="ChEBI" id="CHEBI:18420"/>
    </ligand>
</feature>
<dbReference type="AlphaFoldDB" id="A0A223KTV6"/>
<dbReference type="GO" id="GO:0009117">
    <property type="term" value="P:nucleotide metabolic process"/>
    <property type="evidence" value="ECO:0007669"/>
    <property type="project" value="UniProtKB-KW"/>
</dbReference>
<evidence type="ECO:0000313" key="12">
    <source>
        <dbReference type="EMBL" id="AST92774.1"/>
    </source>
</evidence>
<comment type="catalytic activity">
    <reaction evidence="10">
        <text>ITP + H2O = IMP + diphosphate + H(+)</text>
        <dbReference type="Rhea" id="RHEA:29399"/>
        <dbReference type="ChEBI" id="CHEBI:15377"/>
        <dbReference type="ChEBI" id="CHEBI:15378"/>
        <dbReference type="ChEBI" id="CHEBI:33019"/>
        <dbReference type="ChEBI" id="CHEBI:58053"/>
        <dbReference type="ChEBI" id="CHEBI:61402"/>
        <dbReference type="EC" id="3.6.1.66"/>
    </reaction>
</comment>